<feature type="compositionally biased region" description="Polar residues" evidence="1">
    <location>
        <begin position="26"/>
        <end position="42"/>
    </location>
</feature>
<evidence type="ECO:0000313" key="2">
    <source>
        <dbReference type="EMBL" id="RPA71019.1"/>
    </source>
</evidence>
<dbReference type="AlphaFoldDB" id="A0A3N4H8B4"/>
<feature type="region of interest" description="Disordered" evidence="1">
    <location>
        <begin position="1"/>
        <end position="126"/>
    </location>
</feature>
<feature type="compositionally biased region" description="Basic residues" evidence="1">
    <location>
        <begin position="205"/>
        <end position="221"/>
    </location>
</feature>
<gene>
    <name evidence="2" type="ORF">BJ508DRAFT_315984</name>
</gene>
<dbReference type="Proteomes" id="UP000275078">
    <property type="component" value="Unassembled WGS sequence"/>
</dbReference>
<accession>A0A3N4H8B4</accession>
<sequence>MSSGMPPSNDPSKTETLKQGFHRPYSGSTRPYTLSNKSQTEAASDKSAIIDKSQAASDKSAIIAKSQAASDKSAIIDKSQAEAISDKSEAISDKSQAEAISDKSQAVYPQRQVSGRCHHRQVSGRIPSATSLRPYAIIDKSQADAIIDKSRADAIIDKSRADAIIDKSRADAIIDKSQAVYPQRQVSGGGHQRQVSGRIPSATSLRRRPSATSLKPRRPSSTRKTAPNRQKENVKRRQKAQTAVIGEFGRMHHARESGRTSGGPVDESLGAAQATAYPSLVVPVSPIPANVAKLAPDFDDGDDGVGHRKAGSSYKPREIYLVMGIQPHQMFHGLFQGVTAPVRMDGVL</sequence>
<protein>
    <submittedName>
        <fullName evidence="2">Uncharacterized protein</fullName>
    </submittedName>
</protein>
<organism evidence="2 3">
    <name type="scientific">Ascobolus immersus RN42</name>
    <dbReference type="NCBI Taxonomy" id="1160509"/>
    <lineage>
        <taxon>Eukaryota</taxon>
        <taxon>Fungi</taxon>
        <taxon>Dikarya</taxon>
        <taxon>Ascomycota</taxon>
        <taxon>Pezizomycotina</taxon>
        <taxon>Pezizomycetes</taxon>
        <taxon>Pezizales</taxon>
        <taxon>Ascobolaceae</taxon>
        <taxon>Ascobolus</taxon>
    </lineage>
</organism>
<reference evidence="2 3" key="1">
    <citation type="journal article" date="2018" name="Nat. Ecol. Evol.">
        <title>Pezizomycetes genomes reveal the molecular basis of ectomycorrhizal truffle lifestyle.</title>
        <authorList>
            <person name="Murat C."/>
            <person name="Payen T."/>
            <person name="Noel B."/>
            <person name="Kuo A."/>
            <person name="Morin E."/>
            <person name="Chen J."/>
            <person name="Kohler A."/>
            <person name="Krizsan K."/>
            <person name="Balestrini R."/>
            <person name="Da Silva C."/>
            <person name="Montanini B."/>
            <person name="Hainaut M."/>
            <person name="Levati E."/>
            <person name="Barry K.W."/>
            <person name="Belfiori B."/>
            <person name="Cichocki N."/>
            <person name="Clum A."/>
            <person name="Dockter R.B."/>
            <person name="Fauchery L."/>
            <person name="Guy J."/>
            <person name="Iotti M."/>
            <person name="Le Tacon F."/>
            <person name="Lindquist E.A."/>
            <person name="Lipzen A."/>
            <person name="Malagnac F."/>
            <person name="Mello A."/>
            <person name="Molinier V."/>
            <person name="Miyauchi S."/>
            <person name="Poulain J."/>
            <person name="Riccioni C."/>
            <person name="Rubini A."/>
            <person name="Sitrit Y."/>
            <person name="Splivallo R."/>
            <person name="Traeger S."/>
            <person name="Wang M."/>
            <person name="Zifcakova L."/>
            <person name="Wipf D."/>
            <person name="Zambonelli A."/>
            <person name="Paolocci F."/>
            <person name="Nowrousian M."/>
            <person name="Ottonello S."/>
            <person name="Baldrian P."/>
            <person name="Spatafora J.W."/>
            <person name="Henrissat B."/>
            <person name="Nagy L.G."/>
            <person name="Aury J.M."/>
            <person name="Wincker P."/>
            <person name="Grigoriev I.V."/>
            <person name="Bonfante P."/>
            <person name="Martin F.M."/>
        </authorList>
    </citation>
    <scope>NUCLEOTIDE SEQUENCE [LARGE SCALE GENOMIC DNA]</scope>
    <source>
        <strain evidence="2 3">RN42</strain>
    </source>
</reference>
<name>A0A3N4H8B4_ASCIM</name>
<evidence type="ECO:0000256" key="1">
    <source>
        <dbReference type="SAM" id="MobiDB-lite"/>
    </source>
</evidence>
<evidence type="ECO:0000313" key="3">
    <source>
        <dbReference type="Proteomes" id="UP000275078"/>
    </source>
</evidence>
<dbReference type="EMBL" id="ML119987">
    <property type="protein sequence ID" value="RPA71019.1"/>
    <property type="molecule type" value="Genomic_DNA"/>
</dbReference>
<proteinExistence type="predicted"/>
<keyword evidence="3" id="KW-1185">Reference proteome</keyword>
<feature type="compositionally biased region" description="Low complexity" evidence="1">
    <location>
        <begin position="50"/>
        <end position="77"/>
    </location>
</feature>
<feature type="compositionally biased region" description="Basic and acidic residues" evidence="1">
    <location>
        <begin position="84"/>
        <end position="96"/>
    </location>
</feature>
<feature type="region of interest" description="Disordered" evidence="1">
    <location>
        <begin position="181"/>
        <end position="239"/>
    </location>
</feature>